<dbReference type="KEGG" id="nwl:NWFMUON74_58550"/>
<dbReference type="Pfam" id="PF13588">
    <property type="entry name" value="HSDR_N_2"/>
    <property type="match status" value="1"/>
</dbReference>
<dbReference type="GeneID" id="80350278"/>
<dbReference type="AlphaFoldDB" id="A0A7G1KV79"/>
<gene>
    <name evidence="2" type="ORF">NWFMUON74_58550</name>
</gene>
<protein>
    <recommendedName>
        <fullName evidence="1">Type I restriction enzyme R protein N-terminal domain-containing protein</fullName>
    </recommendedName>
</protein>
<evidence type="ECO:0000259" key="1">
    <source>
        <dbReference type="Pfam" id="PF13588"/>
    </source>
</evidence>
<name>A0A7G1KV79_9NOCA</name>
<evidence type="ECO:0000313" key="2">
    <source>
        <dbReference type="EMBL" id="BCK58083.1"/>
    </source>
</evidence>
<sequence>MSSTIERINAIANKLRTSQAAIVTEEATKNALVMPFISQVLGYDVFDPSEVVPEFVADVGTKKGEKIDYAIKRDGAIQILVECKKISEPLNINHASQLYRYFSVTSARLAILTNGREYQVFTDGDRPNIMDTKPFLVFDVLDMDKVLVPEVAKLSKESFDLDSILSAAEELKYIGQIKRLIANEFKSPSDEWVRFCTARVYEGKATQRIVEQFRTLTAKAVAQYIADQVSDRLNTALGDNDGTVIATPAQSTIRLTPKAALDSSVPEKNDDIVTTEEELYGFHIVRAILAKNIDPTRISYRDGKAYFAILLDDNNRKPLVRLHLNGKSVKFITTFENGRDGERHNLGNIVDLYRHVDRIRATADIYT</sequence>
<organism evidence="2 3">
    <name type="scientific">Nocardia wallacei</name>
    <dbReference type="NCBI Taxonomy" id="480035"/>
    <lineage>
        <taxon>Bacteria</taxon>
        <taxon>Bacillati</taxon>
        <taxon>Actinomycetota</taxon>
        <taxon>Actinomycetes</taxon>
        <taxon>Mycobacteriales</taxon>
        <taxon>Nocardiaceae</taxon>
        <taxon>Nocardia</taxon>
    </lineage>
</organism>
<evidence type="ECO:0000313" key="3">
    <source>
        <dbReference type="Proteomes" id="UP000516173"/>
    </source>
</evidence>
<dbReference type="InterPro" id="IPR029464">
    <property type="entry name" value="HSDR_N"/>
</dbReference>
<reference evidence="2 3" key="1">
    <citation type="submission" date="2020-08" db="EMBL/GenBank/DDBJ databases">
        <title>Genome Sequencing of Nocardia wallacei strain FMUON74 and assembly.</title>
        <authorList>
            <person name="Toyokawa M."/>
            <person name="Uesaka K."/>
        </authorList>
    </citation>
    <scope>NUCLEOTIDE SEQUENCE [LARGE SCALE GENOMIC DNA]</scope>
    <source>
        <strain evidence="2 3">FMUON74</strain>
    </source>
</reference>
<proteinExistence type="predicted"/>
<dbReference type="Proteomes" id="UP000516173">
    <property type="component" value="Chromosome"/>
</dbReference>
<feature type="domain" description="Type I restriction enzyme R protein N-terminal" evidence="1">
    <location>
        <begin position="47"/>
        <end position="122"/>
    </location>
</feature>
<dbReference type="EMBL" id="AP023396">
    <property type="protein sequence ID" value="BCK58083.1"/>
    <property type="molecule type" value="Genomic_DNA"/>
</dbReference>
<dbReference type="PIRSF" id="PIRSF035009">
    <property type="entry name" value="UCP035009_HSDR_N"/>
    <property type="match status" value="1"/>
</dbReference>
<accession>A0A7G1KV79</accession>
<keyword evidence="3" id="KW-1185">Reference proteome</keyword>
<dbReference type="RefSeq" id="WP_187684885.1">
    <property type="nucleotide sequence ID" value="NZ_AP023396.1"/>
</dbReference>
<dbReference type="InterPro" id="IPR017035">
    <property type="entry name" value="UCP035009_HsdR_All3000-type"/>
</dbReference>